<reference evidence="2" key="1">
    <citation type="journal article" date="2024" name="Front. Bioeng. Biotechnol.">
        <title>Genome-scale model development and genomic sequencing of the oleaginous clade Lipomyces.</title>
        <authorList>
            <person name="Czajka J.J."/>
            <person name="Han Y."/>
            <person name="Kim J."/>
            <person name="Mondo S.J."/>
            <person name="Hofstad B.A."/>
            <person name="Robles A."/>
            <person name="Haridas S."/>
            <person name="Riley R."/>
            <person name="LaButti K."/>
            <person name="Pangilinan J."/>
            <person name="Andreopoulos W."/>
            <person name="Lipzen A."/>
            <person name="Yan J."/>
            <person name="Wang M."/>
            <person name="Ng V."/>
            <person name="Grigoriev I.V."/>
            <person name="Spatafora J.W."/>
            <person name="Magnuson J.K."/>
            <person name="Baker S.E."/>
            <person name="Pomraning K.R."/>
        </authorList>
    </citation>
    <scope>NUCLEOTIDE SEQUENCE [LARGE SCALE GENOMIC DNA]</scope>
    <source>
        <strain evidence="2">CBS 7786</strain>
    </source>
</reference>
<keyword evidence="2" id="KW-1185">Reference proteome</keyword>
<dbReference type="EMBL" id="MU971339">
    <property type="protein sequence ID" value="KAK9240471.1"/>
    <property type="molecule type" value="Genomic_DNA"/>
</dbReference>
<evidence type="ECO:0000313" key="1">
    <source>
        <dbReference type="EMBL" id="KAK9240471.1"/>
    </source>
</evidence>
<comment type="caution">
    <text evidence="1">The sequence shown here is derived from an EMBL/GenBank/DDBJ whole genome shotgun (WGS) entry which is preliminary data.</text>
</comment>
<dbReference type="Proteomes" id="UP001433508">
    <property type="component" value="Unassembled WGS sequence"/>
</dbReference>
<gene>
    <name evidence="1" type="ORF">V1525DRAFT_395062</name>
</gene>
<organism evidence="1 2">
    <name type="scientific">Lipomyces kononenkoae</name>
    <name type="common">Yeast</name>
    <dbReference type="NCBI Taxonomy" id="34357"/>
    <lineage>
        <taxon>Eukaryota</taxon>
        <taxon>Fungi</taxon>
        <taxon>Dikarya</taxon>
        <taxon>Ascomycota</taxon>
        <taxon>Saccharomycotina</taxon>
        <taxon>Lipomycetes</taxon>
        <taxon>Lipomycetales</taxon>
        <taxon>Lipomycetaceae</taxon>
        <taxon>Lipomyces</taxon>
    </lineage>
</organism>
<protein>
    <submittedName>
        <fullName evidence="1">Uncharacterized protein</fullName>
    </submittedName>
</protein>
<proteinExistence type="predicted"/>
<name>A0ACC3TA38_LIPKO</name>
<evidence type="ECO:0000313" key="2">
    <source>
        <dbReference type="Proteomes" id="UP001433508"/>
    </source>
</evidence>
<accession>A0ACC3TA38</accession>
<sequence>MVALSLLLDSDTVLGYAFFPNSSSASAMCPADDNSITADDYSFADRVFEFDAVADDGGHPLIPQGSSAAVPGPLLDTVGYPSFASLVNLTTAGDRHIEDNTPPLTPATTISYSSISSPASGFPWFFPPCEPACSSLVPPCVNSVRLRDLFSPEFRSRYYSSSESSSDESEDQFELQYPTKFGHCDSMPCGPSSCSTSSYYYTADAPGRPTNDVDNSVVDEDNTEHDDDNDGSPDEAAMCELKLETEIPDVRPAEKPIANAVDLPMMIPDPPLRFTTNKGAKLVRTSKARNGRKSATPGSAHKDRAKAAPARDHDVKGDEYFSSEVHNGASYRSCEDVPFEAIMQMPYYGERRPPRPFTHMIALALLSSPSTNNILSIEEIYQFISNRFPCFKLEANAKATKRWKSAVRHNLSFSSSFRKITTDSAPRKALPGGSKRCLWGFSLKSWEKQRLLRGHRGERQKKRK</sequence>